<gene>
    <name evidence="1" type="ORF">HNP46_000288</name>
</gene>
<dbReference type="AlphaFoldDB" id="A0A7W7KEQ3"/>
<organism evidence="1 2">
    <name type="scientific">Pseudomonas nitroreducens</name>
    <dbReference type="NCBI Taxonomy" id="46680"/>
    <lineage>
        <taxon>Bacteria</taxon>
        <taxon>Pseudomonadati</taxon>
        <taxon>Pseudomonadota</taxon>
        <taxon>Gammaproteobacteria</taxon>
        <taxon>Pseudomonadales</taxon>
        <taxon>Pseudomonadaceae</taxon>
        <taxon>Pseudomonas</taxon>
    </lineage>
</organism>
<dbReference type="Proteomes" id="UP000566995">
    <property type="component" value="Unassembled WGS sequence"/>
</dbReference>
<protein>
    <submittedName>
        <fullName evidence="1">Stalled ribosome alternative rescue factor ArfA</fullName>
    </submittedName>
</protein>
<evidence type="ECO:0000313" key="1">
    <source>
        <dbReference type="EMBL" id="MBB4861477.1"/>
    </source>
</evidence>
<name>A0A7W7KEQ3_PSENT</name>
<accession>A0A7W7KEQ3</accession>
<sequence>MKKSKRTNKAKSIVMQPLFRQRVVTSKVAYSRKDKLLSCQAQD</sequence>
<evidence type="ECO:0000313" key="2">
    <source>
        <dbReference type="Proteomes" id="UP000566995"/>
    </source>
</evidence>
<comment type="caution">
    <text evidence="1">The sequence shown here is derived from an EMBL/GenBank/DDBJ whole genome shotgun (WGS) entry which is preliminary data.</text>
</comment>
<dbReference type="EMBL" id="JACHLI010000001">
    <property type="protein sequence ID" value="MBB4861477.1"/>
    <property type="molecule type" value="Genomic_DNA"/>
</dbReference>
<reference evidence="1 2" key="1">
    <citation type="submission" date="2020-08" db="EMBL/GenBank/DDBJ databases">
        <title>Functional genomics of gut bacteria from endangered species of beetles.</title>
        <authorList>
            <person name="Carlos-Shanley C."/>
        </authorList>
    </citation>
    <scope>NUCLEOTIDE SEQUENCE [LARGE SCALE GENOMIC DNA]</scope>
    <source>
        <strain evidence="1 2">S00179</strain>
    </source>
</reference>
<dbReference type="RefSeq" id="WP_260403057.1">
    <property type="nucleotide sequence ID" value="NZ_JACHLI010000001.1"/>
</dbReference>
<proteinExistence type="predicted"/>